<organism evidence="5 6">
    <name type="scientific">Brevibacterium celere</name>
    <dbReference type="NCBI Taxonomy" id="225845"/>
    <lineage>
        <taxon>Bacteria</taxon>
        <taxon>Bacillati</taxon>
        <taxon>Actinomycetota</taxon>
        <taxon>Actinomycetes</taxon>
        <taxon>Micrococcales</taxon>
        <taxon>Brevibacteriaceae</taxon>
        <taxon>Brevibacterium</taxon>
    </lineage>
</organism>
<dbReference type="PANTHER" id="PTHR13370:SF3">
    <property type="entry name" value="TRNA (GUANINE(10)-N2)-METHYLTRANSFERASE HOMOLOG"/>
    <property type="match status" value="1"/>
</dbReference>
<dbReference type="Proteomes" id="UP000253509">
    <property type="component" value="Unassembled WGS sequence"/>
</dbReference>
<sequence length="253" mass="27966">MSIYYQDDNVTLYHGDCAEVLPTLEPVEHIITDPPYSEHVHSSARSRRMQAANDRGGRYGADIRRNVDLGFDHLDPSLRAACAAEFARIATRWVLVFSDVESDHLWRDDLTAAGLDYVRTGAWIKIGSTPQFSGDRPATGFEAITIAHPKGRKRWNGGGKHAVWTFPIVLDRGRTGGVRLHTTQKPQELMHELVAQFTDEGETILDPFAGSGTTLAAARMVGRKSIGIEANERYCEIIARRLDQGVLDLGGIA</sequence>
<dbReference type="Pfam" id="PF01555">
    <property type="entry name" value="N6_N4_Mtase"/>
    <property type="match status" value="1"/>
</dbReference>
<dbReference type="GO" id="GO:0009007">
    <property type="term" value="F:site-specific DNA-methyltransferase (adenine-specific) activity"/>
    <property type="evidence" value="ECO:0007669"/>
    <property type="project" value="TreeGrafter"/>
</dbReference>
<reference evidence="5 6" key="1">
    <citation type="submission" date="2018-06" db="EMBL/GenBank/DDBJ databases">
        <title>Freshwater and sediment microbial communities from various areas in North America, analyzing microbe dynamics in response to fracking.</title>
        <authorList>
            <person name="Lamendella R."/>
        </authorList>
    </citation>
    <scope>NUCLEOTIDE SEQUENCE [LARGE SCALE GENOMIC DNA]</scope>
    <source>
        <strain evidence="5 6">3b_TX</strain>
    </source>
</reference>
<accession>A0A366INX1</accession>
<dbReference type="InterPro" id="IPR002941">
    <property type="entry name" value="DNA_methylase_N4/N6"/>
</dbReference>
<dbReference type="PANTHER" id="PTHR13370">
    <property type="entry name" value="RNA METHYLASE-RELATED"/>
    <property type="match status" value="1"/>
</dbReference>
<dbReference type="GO" id="GO:0032259">
    <property type="term" value="P:methylation"/>
    <property type="evidence" value="ECO:0007669"/>
    <property type="project" value="UniProtKB-KW"/>
</dbReference>
<dbReference type="AlphaFoldDB" id="A0A366INX1"/>
<dbReference type="GO" id="GO:0008170">
    <property type="term" value="F:N-methyltransferase activity"/>
    <property type="evidence" value="ECO:0007669"/>
    <property type="project" value="InterPro"/>
</dbReference>
<dbReference type="EMBL" id="QNSB01000003">
    <property type="protein sequence ID" value="RBP73039.1"/>
    <property type="molecule type" value="Genomic_DNA"/>
</dbReference>
<dbReference type="GO" id="GO:0005737">
    <property type="term" value="C:cytoplasm"/>
    <property type="evidence" value="ECO:0007669"/>
    <property type="project" value="TreeGrafter"/>
</dbReference>
<keyword evidence="1 5" id="KW-0489">Methyltransferase</keyword>
<comment type="similarity">
    <text evidence="3">Belongs to the N(4)/N(6)-methyltransferase family.</text>
</comment>
<dbReference type="InterPro" id="IPR001091">
    <property type="entry name" value="RM_Methyltransferase"/>
</dbReference>
<keyword evidence="2 5" id="KW-0808">Transferase</keyword>
<dbReference type="SUPFAM" id="SSF53335">
    <property type="entry name" value="S-adenosyl-L-methionine-dependent methyltransferases"/>
    <property type="match status" value="1"/>
</dbReference>
<name>A0A366INX1_9MICO</name>
<feature type="domain" description="DNA methylase N-4/N-6" evidence="4">
    <location>
        <begin position="156"/>
        <end position="239"/>
    </location>
</feature>
<evidence type="ECO:0000256" key="1">
    <source>
        <dbReference type="ARBA" id="ARBA00022603"/>
    </source>
</evidence>
<evidence type="ECO:0000313" key="5">
    <source>
        <dbReference type="EMBL" id="RBP73039.1"/>
    </source>
</evidence>
<evidence type="ECO:0000256" key="3">
    <source>
        <dbReference type="RuleBase" id="RU362026"/>
    </source>
</evidence>
<evidence type="ECO:0000259" key="4">
    <source>
        <dbReference type="Pfam" id="PF01555"/>
    </source>
</evidence>
<keyword evidence="6" id="KW-1185">Reference proteome</keyword>
<dbReference type="EC" id="2.1.1.-" evidence="3"/>
<protein>
    <recommendedName>
        <fullName evidence="3">Methyltransferase</fullName>
        <ecNumber evidence="3">2.1.1.-</ecNumber>
    </recommendedName>
</protein>
<dbReference type="PRINTS" id="PR00508">
    <property type="entry name" value="S21N4MTFRASE"/>
</dbReference>
<comment type="caution">
    <text evidence="5">The sequence shown here is derived from an EMBL/GenBank/DDBJ whole genome shotgun (WGS) entry which is preliminary data.</text>
</comment>
<dbReference type="InterPro" id="IPR029063">
    <property type="entry name" value="SAM-dependent_MTases_sf"/>
</dbReference>
<proteinExistence type="inferred from homology"/>
<dbReference type="RefSeq" id="WP_113903502.1">
    <property type="nucleotide sequence ID" value="NZ_QNSB01000003.1"/>
</dbReference>
<dbReference type="Gene3D" id="3.40.50.150">
    <property type="entry name" value="Vaccinia Virus protein VP39"/>
    <property type="match status" value="1"/>
</dbReference>
<evidence type="ECO:0000256" key="2">
    <source>
        <dbReference type="ARBA" id="ARBA00022679"/>
    </source>
</evidence>
<dbReference type="GO" id="GO:0003677">
    <property type="term" value="F:DNA binding"/>
    <property type="evidence" value="ECO:0007669"/>
    <property type="project" value="InterPro"/>
</dbReference>
<gene>
    <name evidence="5" type="ORF">DFO65_103334</name>
</gene>
<evidence type="ECO:0000313" key="6">
    <source>
        <dbReference type="Proteomes" id="UP000253509"/>
    </source>
</evidence>